<evidence type="ECO:0000313" key="6">
    <source>
        <dbReference type="EMBL" id="SDW49087.1"/>
    </source>
</evidence>
<keyword evidence="1" id="KW-0479">Metal-binding</keyword>
<proteinExistence type="inferred from homology"/>
<comment type="similarity">
    <text evidence="4">Belongs to the cyclic nucleotide phosphodiesterase class-III family.</text>
</comment>
<dbReference type="GO" id="GO:0016787">
    <property type="term" value="F:hydrolase activity"/>
    <property type="evidence" value="ECO:0007669"/>
    <property type="project" value="UniProtKB-KW"/>
</dbReference>
<protein>
    <submittedName>
        <fullName evidence="6">3',5'-cyclic AMP phosphodiesterase CpdA</fullName>
    </submittedName>
</protein>
<feature type="domain" description="Calcineurin-like phosphoesterase" evidence="5">
    <location>
        <begin position="3"/>
        <end position="190"/>
    </location>
</feature>
<keyword evidence="7" id="KW-1185">Reference proteome</keyword>
<name>A0A1H2TZC4_9RHOB</name>
<organism evidence="6 7">
    <name type="scientific">Albimonas donghaensis</name>
    <dbReference type="NCBI Taxonomy" id="356660"/>
    <lineage>
        <taxon>Bacteria</taxon>
        <taxon>Pseudomonadati</taxon>
        <taxon>Pseudomonadota</taxon>
        <taxon>Alphaproteobacteria</taxon>
        <taxon>Rhodobacterales</taxon>
        <taxon>Paracoccaceae</taxon>
        <taxon>Albimonas</taxon>
    </lineage>
</organism>
<dbReference type="RefSeq" id="WP_092680123.1">
    <property type="nucleotide sequence ID" value="NZ_FNMZ01000001.1"/>
</dbReference>
<keyword evidence="3" id="KW-0408">Iron</keyword>
<keyword evidence="2" id="KW-0378">Hydrolase</keyword>
<evidence type="ECO:0000256" key="4">
    <source>
        <dbReference type="ARBA" id="ARBA00025742"/>
    </source>
</evidence>
<dbReference type="Pfam" id="PF00149">
    <property type="entry name" value="Metallophos"/>
    <property type="match status" value="1"/>
</dbReference>
<reference evidence="6 7" key="1">
    <citation type="submission" date="2016-10" db="EMBL/GenBank/DDBJ databases">
        <authorList>
            <person name="de Groot N.N."/>
        </authorList>
    </citation>
    <scope>NUCLEOTIDE SEQUENCE [LARGE SCALE GENOMIC DNA]</scope>
    <source>
        <strain evidence="6 7">DSM 17890</strain>
    </source>
</reference>
<dbReference type="Proteomes" id="UP000199118">
    <property type="component" value="Unassembled WGS sequence"/>
</dbReference>
<dbReference type="InterPro" id="IPR050884">
    <property type="entry name" value="CNP_phosphodiesterase-III"/>
</dbReference>
<evidence type="ECO:0000313" key="7">
    <source>
        <dbReference type="Proteomes" id="UP000199118"/>
    </source>
</evidence>
<dbReference type="PANTHER" id="PTHR42988:SF2">
    <property type="entry name" value="CYCLIC NUCLEOTIDE PHOSPHODIESTERASE CBUA0032-RELATED"/>
    <property type="match status" value="1"/>
</dbReference>
<dbReference type="PANTHER" id="PTHR42988">
    <property type="entry name" value="PHOSPHOHYDROLASE"/>
    <property type="match status" value="1"/>
</dbReference>
<dbReference type="GO" id="GO:0046872">
    <property type="term" value="F:metal ion binding"/>
    <property type="evidence" value="ECO:0007669"/>
    <property type="project" value="UniProtKB-KW"/>
</dbReference>
<dbReference type="Gene3D" id="3.60.21.10">
    <property type="match status" value="1"/>
</dbReference>
<evidence type="ECO:0000256" key="2">
    <source>
        <dbReference type="ARBA" id="ARBA00022801"/>
    </source>
</evidence>
<dbReference type="SUPFAM" id="SSF56300">
    <property type="entry name" value="Metallo-dependent phosphatases"/>
    <property type="match status" value="1"/>
</dbReference>
<dbReference type="OrthoDB" id="9773856at2"/>
<evidence type="ECO:0000256" key="3">
    <source>
        <dbReference type="ARBA" id="ARBA00023004"/>
    </source>
</evidence>
<sequence length="274" mass="29926">MPRLLHLSDLHFGKVLPELVEPLIAAAHALAPEIVVISGDLTQRARDHQFAEARAFIDRLPGAVLCVPGNHDVPLDRPLSRWFRPWRGWRAHVSDELEPSWRGDGFHVVGVNTVDRFEWQRGRIDAAQLARVRAAFALADDAPPALRVVAAHHPFERLRGDGKSLMRGAREGAEALAGGVDLVLTGHLHRWHVGPLAPGRDGGAGALRPGAVQAHAGTGLSSRLRGQENDFNLVETEGDRVTITRHLAAEGALEFVPAESLRYRRGPAGMTRED</sequence>
<evidence type="ECO:0000256" key="1">
    <source>
        <dbReference type="ARBA" id="ARBA00022723"/>
    </source>
</evidence>
<dbReference type="InterPro" id="IPR004843">
    <property type="entry name" value="Calcineurin-like_PHP"/>
</dbReference>
<gene>
    <name evidence="6" type="ORF">SAMN05444336_1011165</name>
</gene>
<dbReference type="STRING" id="356660.SAMN05444336_1011165"/>
<evidence type="ECO:0000259" key="5">
    <source>
        <dbReference type="Pfam" id="PF00149"/>
    </source>
</evidence>
<accession>A0A1H2TZC4</accession>
<dbReference type="AlphaFoldDB" id="A0A1H2TZC4"/>
<dbReference type="EMBL" id="FNMZ01000001">
    <property type="protein sequence ID" value="SDW49087.1"/>
    <property type="molecule type" value="Genomic_DNA"/>
</dbReference>
<dbReference type="InterPro" id="IPR029052">
    <property type="entry name" value="Metallo-depent_PP-like"/>
</dbReference>